<gene>
    <name evidence="1" type="ORF">GCM10023184_08160</name>
</gene>
<name>A0ABP8GD31_9BACT</name>
<keyword evidence="2" id="KW-1185">Reference proteome</keyword>
<sequence length="192" mass="22213">MKLFPLLLLPLLLVCCKNKRKATQEEVHPFPAVAFLKGQVREFDSSMLSFTRIDQHAGGRSDTMPITREDFRRAAAPFLELPDITQEKWRSMYTESRDFDPVTQYVVFDYVARDPDAPLQRQQVYIDPQVGDSGKVNTVIVDLYENRKGTVVHRNLYWKARSHFQVAEDAPGPGGKDTVHRTRVEWNDFTRN</sequence>
<reference evidence="2" key="1">
    <citation type="journal article" date="2019" name="Int. J. Syst. Evol. Microbiol.">
        <title>The Global Catalogue of Microorganisms (GCM) 10K type strain sequencing project: providing services to taxonomists for standard genome sequencing and annotation.</title>
        <authorList>
            <consortium name="The Broad Institute Genomics Platform"/>
            <consortium name="The Broad Institute Genome Sequencing Center for Infectious Disease"/>
            <person name="Wu L."/>
            <person name="Ma J."/>
        </authorList>
    </citation>
    <scope>NUCLEOTIDE SEQUENCE [LARGE SCALE GENOMIC DNA]</scope>
    <source>
        <strain evidence="2">JCM 17919</strain>
    </source>
</reference>
<evidence type="ECO:0000313" key="1">
    <source>
        <dbReference type="EMBL" id="GAA4322029.1"/>
    </source>
</evidence>
<evidence type="ECO:0008006" key="3">
    <source>
        <dbReference type="Google" id="ProtNLM"/>
    </source>
</evidence>
<dbReference type="Proteomes" id="UP001501725">
    <property type="component" value="Unassembled WGS sequence"/>
</dbReference>
<organism evidence="1 2">
    <name type="scientific">Flaviaesturariibacter amylovorans</name>
    <dbReference type="NCBI Taxonomy" id="1084520"/>
    <lineage>
        <taxon>Bacteria</taxon>
        <taxon>Pseudomonadati</taxon>
        <taxon>Bacteroidota</taxon>
        <taxon>Chitinophagia</taxon>
        <taxon>Chitinophagales</taxon>
        <taxon>Chitinophagaceae</taxon>
        <taxon>Flaviaestuariibacter</taxon>
    </lineage>
</organism>
<comment type="caution">
    <text evidence="1">The sequence shown here is derived from an EMBL/GenBank/DDBJ whole genome shotgun (WGS) entry which is preliminary data.</text>
</comment>
<dbReference type="RefSeq" id="WP_345253608.1">
    <property type="nucleotide sequence ID" value="NZ_BAABGY010000002.1"/>
</dbReference>
<accession>A0ABP8GD31</accession>
<protein>
    <recommendedName>
        <fullName evidence="3">Lipoprotein</fullName>
    </recommendedName>
</protein>
<dbReference type="EMBL" id="BAABGY010000002">
    <property type="protein sequence ID" value="GAA4322029.1"/>
    <property type="molecule type" value="Genomic_DNA"/>
</dbReference>
<proteinExistence type="predicted"/>
<evidence type="ECO:0000313" key="2">
    <source>
        <dbReference type="Proteomes" id="UP001501725"/>
    </source>
</evidence>